<protein>
    <submittedName>
        <fullName evidence="3">Uncharacterized protein AT4g16980</fullName>
    </submittedName>
    <submittedName>
        <fullName evidence="2">Uncharacterized protein dl4520c</fullName>
    </submittedName>
</protein>
<reference key="2">
    <citation type="journal article" date="1998" name="Nature">
        <title>Analysis of 1.9 Mb of contiguous sequence from chromosome 4 of Arabidopsis thaliana.</title>
        <authorList>
            <person name="Bevan M."/>
            <person name="Bancroft I."/>
            <person name="Bent E."/>
            <person name="Love K."/>
            <person name="Goodman H.M."/>
            <person name="Dean C."/>
            <person name="Bergkamp R."/>
            <person name="Dirkse W."/>
            <person name="van Staveren M."/>
            <person name="Stiekema W."/>
            <person name="Drost L."/>
            <person name="Ridley P."/>
            <person name="Hudson S.-A."/>
            <person name="Patel K."/>
            <person name="Murphy G."/>
            <person name="Piffanelli P."/>
            <person name="Wedler H."/>
            <person name="Wedler E."/>
            <person name="Wambutt R."/>
            <person name="Weitzenegger T."/>
            <person name="Pohl T."/>
            <person name="Terryn N."/>
            <person name="Gielen J."/>
            <person name="Villarroel R."/>
            <person name="De Clercq R."/>
            <person name="van Montagu M."/>
            <person name="Lecharny A."/>
            <person name="Aubourg S."/>
            <person name="Gy I."/>
            <person name="Kreis M."/>
            <person name="Lao N."/>
            <person name="Kavanagh T."/>
            <person name="Hempel S."/>
            <person name="Kotter P."/>
            <person name="Entian K.-D."/>
            <person name="Rieger M."/>
            <person name="Schaefer M."/>
            <person name="Funk B."/>
            <person name="Mueller-Auer S."/>
            <person name="Silvey M."/>
            <person name="James R."/>
            <person name="Monfort A."/>
            <person name="Pons A."/>
            <person name="Puigdomenech P."/>
            <person name="Douka A."/>
            <person name="Voukelatou E."/>
            <person name="Milioni D."/>
            <person name="Hatzopoulos P."/>
            <person name="Piravandi E."/>
            <person name="Obermaier B."/>
            <person name="Hilbert H."/>
            <person name="Duesterhoeft A."/>
            <person name="Moores T."/>
            <person name="Jones J.D.G."/>
            <person name="Eneva T."/>
            <person name="Palme K."/>
            <person name="Benes V."/>
            <person name="Rechmann S."/>
            <person name="Ansorge W."/>
            <person name="Cooke R."/>
            <person name="Berger C."/>
            <person name="Delseny M."/>
            <person name="Voet M."/>
            <person name="Volckaert G."/>
            <person name="Mewes H.-W."/>
            <person name="Klosterman S."/>
            <person name="Schueller C."/>
            <person name="Chalwatzis N."/>
        </authorList>
    </citation>
    <scope>NUCLEOTIDE SEQUENCE [LARGE SCALE GENOMIC DNA]</scope>
    <source>
        <strain>cv. Columbia</strain>
    </source>
</reference>
<reference key="3">
    <citation type="journal article" date="1999" name="Nature">
        <title>Sequence and analysis of chromosome 4 of the plant Arabidopsis thaliana.</title>
        <authorList>
            <consortium name="EU"/>
            <consortium name="CSHL and WU Arabidopsis Sequencing Project"/>
            <person name="Mayer K."/>
            <person name="Schuller C."/>
            <person name="Wambutt R."/>
            <person name="Murphy G."/>
            <person name="Volckaert G."/>
            <person name="Pohl T."/>
            <person name="Dusterhoft A."/>
            <person name="Stiekema W."/>
            <person name="Entian K.D."/>
            <person name="Terryn N."/>
            <person name="Harris B."/>
            <person name="Ansorge W."/>
            <person name="Brandt P."/>
            <person name="Grivell L."/>
            <person name="Rieger M."/>
            <person name="Weichselgartner M."/>
            <person name="de Simone V."/>
            <person name="Obermaier B."/>
            <person name="Mache R."/>
            <person name="Muller M."/>
            <person name="Kreis M."/>
            <person name="Delseny M."/>
            <person name="Puigdomenech P."/>
            <person name="Watson M."/>
            <person name="Schmidtheini T."/>
            <person name="Reichert B."/>
            <person name="Portatelle D."/>
            <person name="Perez-Alonso M."/>
            <person name="Boutry M."/>
            <person name="Bancroft I."/>
            <person name="Vos P."/>
            <person name="Hoheisel J."/>
            <person name="Zimmermann W."/>
            <person name="Wedler H."/>
            <person name="Ridley P."/>
            <person name="Langham S.A."/>
            <person name="McCullagh B."/>
            <person name="Bilham L."/>
            <person name="Robben J."/>
            <person name="Van der Schueren J."/>
            <person name="Grymonprez B."/>
            <person name="Chuang Y.J."/>
            <person name="Vandenbussche F."/>
            <person name="Braeken M."/>
            <person name="Weltjens I."/>
            <person name="Voet M."/>
            <person name="Bastiaens I."/>
            <person name="Aert R."/>
            <person name="Defoor E."/>
            <person name="Weitzenegger T."/>
            <person name="Bothe G."/>
            <person name="Ramsperger U."/>
            <person name="Hilbert H."/>
            <person name="Braun M."/>
            <person name="Holzer E."/>
            <person name="Brandt A."/>
            <person name="Peters S."/>
            <person name="van Staveren M."/>
            <person name="Dirske W."/>
            <person name="Mooijman P."/>
            <person name="Klein Lankhorst R."/>
            <person name="Rose M."/>
            <person name="Hauf J."/>
            <person name="Kotter P."/>
            <person name="Berneiser S."/>
            <person name="Hempel S."/>
            <person name="Feldpausch M."/>
            <person name="Lamberth S."/>
            <person name="Van den Daele H."/>
            <person name="De Keyser A."/>
            <person name="Buysshaert C."/>
            <person name="Gielen J."/>
            <person name="Villarroel R."/>
            <person name="De Clercq R."/>
            <person name="Van Montagu M."/>
            <person name="Rogers J."/>
            <person name="Cronin A."/>
            <person name="Quail M."/>
            <person name="Bray-Allen S."/>
            <person name="Clark L."/>
            <person name="Doggett J."/>
            <person name="Hall S."/>
            <person name="Kay M."/>
            <person name="Lennard N."/>
            <person name="McLay K."/>
            <person name="Mayes R."/>
            <person name="Pettett A."/>
            <person name="Rajandream M.A."/>
            <person name="Lyne M."/>
            <person name="Benes V."/>
            <person name="Rechmann S."/>
            <person name="Borkova D."/>
            <person name="Blocker H."/>
            <person name="Scharfe M."/>
            <person name="Grimm M."/>
            <person name="Lohnert T.H."/>
            <person name="Dose S."/>
            <person name="de Haan M."/>
            <person name="Maarse A."/>
            <person name="Schafer M."/>
            <person name="Muller-Auer S."/>
            <person name="Gabel C."/>
            <person name="Fuchs M."/>
            <person name="Fartmann B."/>
            <person name="Granderath K."/>
            <person name="Dauner D."/>
            <person name="Herzl A."/>
            <person name="Neumann S."/>
            <person name="Argiriou A."/>
            <person name="Vitale D."/>
            <person name="Liguori R."/>
            <person name="Piravandi E."/>
            <person name="Massenet O."/>
            <person name="Quigley F."/>
            <person name="Clabauld G."/>
            <person name="Mundlein A."/>
            <person name="Felber R."/>
            <person name="Schnabl S."/>
            <person name="Hiller R."/>
            <person name="Schmidt W."/>
            <person name="Lecharny A."/>
            <person name="Aubourg S."/>
            <person name="Chefdor F."/>
            <person name="Cooke R."/>
            <person name="Berger C."/>
            <person name="Montfort A."/>
            <person name="Casacuberta E."/>
            <person name="Gibbons T."/>
            <person name="Weber N."/>
            <person name="Vandenbol M."/>
            <person name="Bargues M."/>
            <person name="Terol J."/>
            <person name="Torres A."/>
            <person name="Perez-Perez A."/>
            <person name="Purnelle B."/>
            <person name="Bent E."/>
            <person name="Johnson S."/>
            <person name="Tacon D."/>
            <person name="Jesse T."/>
            <person name="Heijnen L."/>
            <person name="Schwarz S."/>
            <person name="Scholler P."/>
            <person name="Heber S."/>
            <person name="Francs P."/>
            <person name="Bielke C."/>
            <person name="Frishman D."/>
            <person name="Haase D."/>
            <person name="Lemcke K."/>
            <person name="Mewes H.W."/>
            <person name="Stocker S."/>
            <person name="Zaccaria P."/>
            <person name="Bevan M."/>
            <person name="Wilson R.K."/>
            <person name="de la Bastide M."/>
            <person name="Habermann K."/>
            <person name="Parnell L."/>
            <person name="Dedhia N."/>
            <person name="Gnoj L."/>
            <person name="Schutz K."/>
            <person name="Huang E."/>
            <person name="Spiegel L."/>
            <person name="Sehkon M."/>
            <person name="Murray J."/>
            <person name="Sheet P."/>
            <person name="Cordes M."/>
            <person name="Abu-Threideh J."/>
            <person name="Stoneking T."/>
            <person name="Kalicki J."/>
            <person name="Graves T."/>
            <person name="Harmon G."/>
            <person name="Edwards J."/>
            <person name="Latreille P."/>
            <person name="Courtney L."/>
            <person name="Cloud J."/>
            <person name="Abbott A."/>
            <person name="Scott K."/>
            <person name="Johnson D."/>
            <person name="Minx P."/>
            <person name="Bentley D."/>
            <person name="Fulton B."/>
            <person name="Miller N."/>
            <person name="Greco T."/>
            <person name="Kemp K."/>
            <person name="Kramer J."/>
            <person name="Fulton L."/>
            <person name="Mardis E."/>
            <person name="Dante M."/>
            <person name="Pepin K."/>
            <person name="Hillier L."/>
            <person name="Nelson J."/>
            <person name="Spieth J."/>
            <person name="Ryan E."/>
            <person name="Andrews S."/>
            <person name="Geisel C."/>
            <person name="Layman D."/>
            <person name="Du H."/>
            <person name="Ali J."/>
            <person name="Berghoff A."/>
            <person name="Jones K."/>
            <person name="Drone K."/>
            <person name="Cotton M."/>
            <person name="Joshu C."/>
            <person name="Antonoiu B."/>
            <person name="Zidanic M."/>
            <person name="Strong C."/>
            <person name="Sun H."/>
            <person name="Lamar B."/>
            <person name="Yordan C."/>
            <person name="Ma P."/>
            <person name="Zhong J."/>
            <person name="Preston R."/>
            <person name="Vil D."/>
            <person name="Shekher M."/>
            <person name="Matero A."/>
            <person name="Shah R."/>
            <person name="Swaby I.K."/>
            <person name="O'Shaughnessy A."/>
            <person name="Rodriguez M."/>
            <person name="Hoffmann J."/>
            <person name="Till S."/>
            <person name="Granat S."/>
            <person name="Shohdy N."/>
            <person name="Hasegawa A."/>
            <person name="Hameed A."/>
            <person name="Lodhi M."/>
            <person name="Johnson A."/>
            <person name="Chen E."/>
            <person name="Marra M."/>
            <person name="Martienssen R."/>
            <person name="McCombie W.R."/>
        </authorList>
    </citation>
    <scope>NUCLEOTIDE SEQUENCE [LARGE SCALE GENOMIC DNA]</scope>
    <source>
        <strain>cv. Columbia</strain>
    </source>
</reference>
<proteinExistence type="predicted"/>
<gene>
    <name evidence="2" type="primary">dl4520c</name>
    <name evidence="3" type="ordered locus">At4g16980</name>
</gene>
<organism evidence="2">
    <name type="scientific">Arabidopsis thaliana</name>
    <name type="common">Mouse-ear cress</name>
    <dbReference type="NCBI Taxonomy" id="3702"/>
    <lineage>
        <taxon>Eukaryota</taxon>
        <taxon>Viridiplantae</taxon>
        <taxon>Streptophyta</taxon>
        <taxon>Embryophyta</taxon>
        <taxon>Tracheophyta</taxon>
        <taxon>Spermatophyta</taxon>
        <taxon>Magnoliopsida</taxon>
        <taxon>eudicotyledons</taxon>
        <taxon>Gunneridae</taxon>
        <taxon>Pentapetalae</taxon>
        <taxon>rosids</taxon>
        <taxon>malvids</taxon>
        <taxon>Brassicales</taxon>
        <taxon>Brassicaceae</taxon>
        <taxon>Camelineae</taxon>
        <taxon>Arabidopsis</taxon>
    </lineage>
</organism>
<feature type="region of interest" description="Disordered" evidence="1">
    <location>
        <begin position="81"/>
        <end position="102"/>
    </location>
</feature>
<evidence type="ECO:0000313" key="2">
    <source>
        <dbReference type="EMBL" id="CAB10478.2"/>
    </source>
</evidence>
<evidence type="ECO:0000256" key="1">
    <source>
        <dbReference type="SAM" id="MobiDB-lite"/>
    </source>
</evidence>
<dbReference type="AlphaFoldDB" id="O23542"/>
<name>O23542_ARATH</name>
<accession>O23542</accession>
<dbReference type="PIR" id="E85189">
    <property type="entry name" value="E85189"/>
</dbReference>
<reference evidence="2" key="1">
    <citation type="submission" date="1997-07" db="EMBL/GenBank/DDBJ databases">
        <authorList>
            <person name="Bevan M."/>
            <person name="Stiekema W."/>
            <person name="Murphy G."/>
            <person name="Wambutt R."/>
            <person name="Pohl T."/>
            <person name="Terryn N."/>
            <person name="Kreis M."/>
            <person name="Kavanagh T."/>
            <person name="Entian K.D."/>
            <person name="Rieger M."/>
            <person name="James R."/>
            <person name="Puigdomenech P."/>
            <person name="Hatzopoulos P."/>
            <person name="Obermaier B."/>
            <person name="Duesterhoft A."/>
            <person name="Jones J."/>
            <person name="Palme K."/>
            <person name="Ansorge W."/>
            <person name="Delseny M."/>
            <person name="Bancroft I."/>
            <person name="Mewes H.W."/>
            <person name="Schueller C."/>
            <person name="Chalwatzis N."/>
        </authorList>
    </citation>
    <scope>NUCLEOTIDE SEQUENCE</scope>
</reference>
<sequence>MGPGEGEDSIPDGIGGEGISGTVNGLGLVDGVIGIIGGEAMGIGGGAIGIGGGVMGMGGGVIGIGGGVIIGIGDITGGGTELPPPLDIGGMDIEPEGAIMGA</sequence>
<dbReference type="EMBL" id="AL161545">
    <property type="protein sequence ID" value="CAB80969.1"/>
    <property type="molecule type" value="Genomic_DNA"/>
</dbReference>
<reference evidence="2" key="4">
    <citation type="submission" date="1999-06" db="EMBL/GenBank/DDBJ databases">
        <authorList>
            <person name="EU Arabidopsis sequencing project"/>
        </authorList>
    </citation>
    <scope>NUCLEOTIDE SEQUENCE</scope>
</reference>
<evidence type="ECO:0000313" key="3">
    <source>
        <dbReference type="EMBL" id="CAB80969.1"/>
    </source>
</evidence>
<dbReference type="EMBL" id="Z97342">
    <property type="protein sequence ID" value="CAB10478.2"/>
    <property type="molecule type" value="Genomic_DNA"/>
</dbReference>